<dbReference type="GO" id="GO:0000428">
    <property type="term" value="C:DNA-directed RNA polymerase complex"/>
    <property type="evidence" value="ECO:0007669"/>
    <property type="project" value="UniProtKB-KW"/>
</dbReference>
<dbReference type="InterPro" id="IPR036643">
    <property type="entry name" value="RNApol_insert_sf"/>
</dbReference>
<evidence type="ECO:0000313" key="5">
    <source>
        <dbReference type="EMBL" id="KAL3805640.1"/>
    </source>
</evidence>
<keyword evidence="1" id="KW-0240">DNA-directed RNA polymerase</keyword>
<evidence type="ECO:0000313" key="6">
    <source>
        <dbReference type="Proteomes" id="UP001516023"/>
    </source>
</evidence>
<dbReference type="PROSITE" id="PS00446">
    <property type="entry name" value="RNA_POL_D_30KD"/>
    <property type="match status" value="1"/>
</dbReference>
<dbReference type="InterPro" id="IPR011263">
    <property type="entry name" value="DNA-dir_RNA_pol_RpoA/D/Rpb3"/>
</dbReference>
<dbReference type="PANTHER" id="PTHR11800:SF2">
    <property type="entry name" value="DNA-DIRECTED RNA POLYMERASE II SUBUNIT RPB3"/>
    <property type="match status" value="1"/>
</dbReference>
<gene>
    <name evidence="5" type="ORF">HJC23_005884</name>
</gene>
<comment type="caution">
    <text evidence="5">The sequence shown here is derived from an EMBL/GenBank/DDBJ whole genome shotgun (WGS) entry which is preliminary data.</text>
</comment>
<keyword evidence="2" id="KW-0804">Transcription</keyword>
<dbReference type="Pfam" id="PF01193">
    <property type="entry name" value="RNA_pol_L"/>
    <property type="match status" value="1"/>
</dbReference>
<evidence type="ECO:0000256" key="1">
    <source>
        <dbReference type="ARBA" id="ARBA00022478"/>
    </source>
</evidence>
<dbReference type="InterPro" id="IPR022842">
    <property type="entry name" value="RNAP_Rpo3/Rpb3/RPAC1"/>
</dbReference>
<dbReference type="InterPro" id="IPR036603">
    <property type="entry name" value="RBP11-like"/>
</dbReference>
<dbReference type="Proteomes" id="UP001516023">
    <property type="component" value="Unassembled WGS sequence"/>
</dbReference>
<proteinExistence type="inferred from homology"/>
<evidence type="ECO:0000256" key="2">
    <source>
        <dbReference type="ARBA" id="ARBA00023163"/>
    </source>
</evidence>
<dbReference type="SMART" id="SM00662">
    <property type="entry name" value="RPOLD"/>
    <property type="match status" value="1"/>
</dbReference>
<dbReference type="Pfam" id="PF01000">
    <property type="entry name" value="RNA_pol_A_bac"/>
    <property type="match status" value="1"/>
</dbReference>
<dbReference type="SUPFAM" id="SSF55257">
    <property type="entry name" value="RBP11-like subunits of RNA polymerase"/>
    <property type="match status" value="1"/>
</dbReference>
<evidence type="ECO:0000259" key="4">
    <source>
        <dbReference type="SMART" id="SM00662"/>
    </source>
</evidence>
<dbReference type="AlphaFoldDB" id="A0ABD3QZB4"/>
<dbReference type="SUPFAM" id="SSF56553">
    <property type="entry name" value="Insert subdomain of RNA polymerase alpha subunit"/>
    <property type="match status" value="1"/>
</dbReference>
<dbReference type="EMBL" id="JABMIG020000002">
    <property type="protein sequence ID" value="KAL3805640.1"/>
    <property type="molecule type" value="Genomic_DNA"/>
</dbReference>
<comment type="similarity">
    <text evidence="3">Belongs to the archaeal Rpo3/eukaryotic RPB3 RNA polymerase subunit family.</text>
</comment>
<dbReference type="InterPro" id="IPR011262">
    <property type="entry name" value="DNA-dir_RNA_pol_insert"/>
</dbReference>
<protein>
    <recommendedName>
        <fullName evidence="4">DNA-directed RNA polymerase RpoA/D/Rpb3-type domain-containing protein</fullName>
    </recommendedName>
</protein>
<sequence length="323" mass="36542">MPQQRFPKVEILNIAPHFIQFILSETDTSMANALRRIMIAEVPTLAIDLVEYAENSSVLNDEYIAHRLGLIPIRYTPEGSLKGGDCHAAFLPHRECVCFDRCVRCSVEFELDVNFDKVNSTRPDQERDLALTVTSRNLTSNNMLVAPAHFLNEEEQDESHDEGISIVKLGPGQHLKLKAIARMGISKEHAKWCPVAVATYRFWPIITINQEACNMLTLEQKQELVDACPDRILELDEITGNLVAVENAYEMATFTEDLKVAQNAMKKRPEDDDFVRVVQSTDRFVFSVESTGAMDAEEILMSALRVLKDRLNYLAAEVEKLKD</sequence>
<organism evidence="5 6">
    <name type="scientific">Cyclotella cryptica</name>
    <dbReference type="NCBI Taxonomy" id="29204"/>
    <lineage>
        <taxon>Eukaryota</taxon>
        <taxon>Sar</taxon>
        <taxon>Stramenopiles</taxon>
        <taxon>Ochrophyta</taxon>
        <taxon>Bacillariophyta</taxon>
        <taxon>Coscinodiscophyceae</taxon>
        <taxon>Thalassiosirophycidae</taxon>
        <taxon>Stephanodiscales</taxon>
        <taxon>Stephanodiscaceae</taxon>
        <taxon>Cyclotella</taxon>
    </lineage>
</organism>
<reference evidence="5 6" key="1">
    <citation type="journal article" date="2020" name="G3 (Bethesda)">
        <title>Improved Reference Genome for Cyclotella cryptica CCMP332, a Model for Cell Wall Morphogenesis, Salinity Adaptation, and Lipid Production in Diatoms (Bacillariophyta).</title>
        <authorList>
            <person name="Roberts W.R."/>
            <person name="Downey K.M."/>
            <person name="Ruck E.C."/>
            <person name="Traller J.C."/>
            <person name="Alverson A.J."/>
        </authorList>
    </citation>
    <scope>NUCLEOTIDE SEQUENCE [LARGE SCALE GENOMIC DNA]</scope>
    <source>
        <strain evidence="5 6">CCMP332</strain>
    </source>
</reference>
<dbReference type="PANTHER" id="PTHR11800">
    <property type="entry name" value="DNA-DIRECTED RNA POLYMERASE"/>
    <property type="match status" value="1"/>
</dbReference>
<accession>A0ABD3QZB4</accession>
<dbReference type="Gene3D" id="2.170.120.12">
    <property type="entry name" value="DNA-directed RNA polymerase, insert domain"/>
    <property type="match status" value="1"/>
</dbReference>
<dbReference type="InterPro" id="IPR050518">
    <property type="entry name" value="Rpo3/RPB3_RNA_Pol_subunit"/>
</dbReference>
<feature type="domain" description="DNA-directed RNA polymerase RpoA/D/Rpb3-type" evidence="4">
    <location>
        <begin position="18"/>
        <end position="317"/>
    </location>
</feature>
<dbReference type="InterPro" id="IPR001514">
    <property type="entry name" value="DNA-dir_RNA_pol_30-40kDasu_CS"/>
</dbReference>
<evidence type="ECO:0000256" key="3">
    <source>
        <dbReference type="ARBA" id="ARBA00025804"/>
    </source>
</evidence>
<dbReference type="HAMAP" id="MF_00320">
    <property type="entry name" value="RNApol_arch_Rpo3"/>
    <property type="match status" value="1"/>
</dbReference>
<dbReference type="NCBIfam" id="NF001988">
    <property type="entry name" value="PRK00783.1"/>
    <property type="match status" value="1"/>
</dbReference>
<dbReference type="Gene3D" id="3.30.1360.10">
    <property type="entry name" value="RNA polymerase, RBP11-like subunit"/>
    <property type="match status" value="1"/>
</dbReference>
<keyword evidence="6" id="KW-1185">Reference proteome</keyword>
<name>A0ABD3QZB4_9STRA</name>